<dbReference type="Pfam" id="PF13176">
    <property type="entry name" value="TPR_7"/>
    <property type="match status" value="1"/>
</dbReference>
<dbReference type="PANTHER" id="PTHR46284">
    <property type="entry name" value="PROTEIN KINESIN LIGHT CHAIN-RELATED 3"/>
    <property type="match status" value="1"/>
</dbReference>
<gene>
    <name evidence="4" type="ORF">CSSPTR1EN2_LOCUS12957</name>
</gene>
<dbReference type="SMART" id="SM00028">
    <property type="entry name" value="TPR"/>
    <property type="match status" value="8"/>
</dbReference>
<keyword evidence="5" id="KW-1185">Reference proteome</keyword>
<dbReference type="EMBL" id="OZ019894">
    <property type="protein sequence ID" value="CAK9215808.1"/>
    <property type="molecule type" value="Genomic_DNA"/>
</dbReference>
<feature type="coiled-coil region" evidence="2">
    <location>
        <begin position="695"/>
        <end position="722"/>
    </location>
</feature>
<dbReference type="InterPro" id="IPR019734">
    <property type="entry name" value="TPR_rpt"/>
</dbReference>
<organism evidence="4 5">
    <name type="scientific">Sphagnum troendelagicum</name>
    <dbReference type="NCBI Taxonomy" id="128251"/>
    <lineage>
        <taxon>Eukaryota</taxon>
        <taxon>Viridiplantae</taxon>
        <taxon>Streptophyta</taxon>
        <taxon>Embryophyta</taxon>
        <taxon>Bryophyta</taxon>
        <taxon>Sphagnophytina</taxon>
        <taxon>Sphagnopsida</taxon>
        <taxon>Sphagnales</taxon>
        <taxon>Sphagnaceae</taxon>
        <taxon>Sphagnum</taxon>
    </lineage>
</organism>
<accession>A0ABP0UAB4</accession>
<keyword evidence="1" id="KW-0802">TPR repeat</keyword>
<dbReference type="Pfam" id="PF13181">
    <property type="entry name" value="TPR_8"/>
    <property type="match status" value="1"/>
</dbReference>
<reference evidence="4" key="1">
    <citation type="submission" date="2024-02" db="EMBL/GenBank/DDBJ databases">
        <authorList>
            <consortium name="ELIXIR-Norway"/>
            <consortium name="Elixir Norway"/>
        </authorList>
    </citation>
    <scope>NUCLEOTIDE SEQUENCE</scope>
</reference>
<dbReference type="Pfam" id="PF13424">
    <property type="entry name" value="TPR_12"/>
    <property type="match status" value="3"/>
</dbReference>
<dbReference type="PANTHER" id="PTHR46284:SF5">
    <property type="entry name" value="PROTEIN KINESIN LIGHT CHAIN-RELATED 3"/>
    <property type="match status" value="1"/>
</dbReference>
<evidence type="ECO:0000256" key="3">
    <source>
        <dbReference type="SAM" id="MobiDB-lite"/>
    </source>
</evidence>
<dbReference type="InterPro" id="IPR011990">
    <property type="entry name" value="TPR-like_helical_dom_sf"/>
</dbReference>
<dbReference type="Gene3D" id="1.25.40.10">
    <property type="entry name" value="Tetratricopeptide repeat domain"/>
    <property type="match status" value="4"/>
</dbReference>
<dbReference type="Pfam" id="PF13432">
    <property type="entry name" value="TPR_16"/>
    <property type="match status" value="1"/>
</dbReference>
<dbReference type="SUPFAM" id="SSF48452">
    <property type="entry name" value="TPR-like"/>
    <property type="match status" value="3"/>
</dbReference>
<evidence type="ECO:0000256" key="1">
    <source>
        <dbReference type="PROSITE-ProRule" id="PRU00339"/>
    </source>
</evidence>
<proteinExistence type="predicted"/>
<feature type="region of interest" description="Disordered" evidence="3">
    <location>
        <begin position="165"/>
        <end position="192"/>
    </location>
</feature>
<feature type="repeat" description="TPR" evidence="1">
    <location>
        <begin position="543"/>
        <end position="576"/>
    </location>
</feature>
<evidence type="ECO:0000313" key="4">
    <source>
        <dbReference type="EMBL" id="CAK9215808.1"/>
    </source>
</evidence>
<evidence type="ECO:0008006" key="6">
    <source>
        <dbReference type="Google" id="ProtNLM"/>
    </source>
</evidence>
<dbReference type="Proteomes" id="UP001497512">
    <property type="component" value="Chromosome 2"/>
</dbReference>
<evidence type="ECO:0000313" key="5">
    <source>
        <dbReference type="Proteomes" id="UP001497512"/>
    </source>
</evidence>
<keyword evidence="2" id="KW-0175">Coiled coil</keyword>
<evidence type="ECO:0000256" key="2">
    <source>
        <dbReference type="SAM" id="Coils"/>
    </source>
</evidence>
<name>A0ABP0UAB4_9BRYO</name>
<sequence>MGASGRGSWRSLSTAAARCLRAGIYDGAKSVRTHQYCALGNHCENWDGCETMLTKPHHVGQWRKLAGNAYFNACRDAQDLNATTLPGTADINQKAGRLSGYLDSSFSPWNRCNKFSSQETLAFSRSSVCLRHYSGEPGAQSEMETSSQKQGLHESKIREELLSEAKAPTSEGVQSVRAQDGPVGPQGTGIGSEEDLTAEEAAILREAEIEYEKALKEGEGRAVSIDSLRQMLQELETSGDPNDARIAIIALRLGQEYESAGERPELFLSHGERARKIFESYAPRFSAETAMCHHLIASAFHRMGQHDKSLESLNQALELLKDKEGKDYDPVKFAVHFLLGDTLAAFGKHEEALHHYCVGLSVQETVLDPGHPQLATNYRQVGEAFTQVMFYDEAKALVEKALEIHQKLHGAGSMDEAIDRRLLAVIYSGLEEHEKALEEQQIVKKILKEKNYGEEAVFVEIAVADTQITLKRYDDAIASLQSAMSQMDEGSSMRALATVNLAKALAQQGKMEDALSQCSTAVKFFEQKIEDLNAQSPDVLAVGEGFTELAAIYERAGQFEEAIRLLKRAVEVFKKIPQQLNAAAGAQAQIGMLLFFTGKVQEAIPYMEESANSLRQTFGGAHFSLALVLNHLGVAHVELENLSTAAELFEEAKGILSKTHGPGQHDTLAVYYNLVRVYTRLERYAEAITCSKHIVGELEKQGEDSKDALTEAQKQLEKLEQQHGEGIIASTP</sequence>
<dbReference type="PROSITE" id="PS50005">
    <property type="entry name" value="TPR"/>
    <property type="match status" value="1"/>
</dbReference>
<protein>
    <recommendedName>
        <fullName evidence="6">Nephrocystin-3</fullName>
    </recommendedName>
</protein>